<dbReference type="SUPFAM" id="SSF53335">
    <property type="entry name" value="S-adenosyl-L-methionine-dependent methyltransferases"/>
    <property type="match status" value="1"/>
</dbReference>
<feature type="compositionally biased region" description="Low complexity" evidence="6">
    <location>
        <begin position="1"/>
        <end position="22"/>
    </location>
</feature>
<dbReference type="EMBL" id="CP108482">
    <property type="protein sequence ID" value="WUS56102.1"/>
    <property type="molecule type" value="Genomic_DNA"/>
</dbReference>
<evidence type="ECO:0000256" key="4">
    <source>
        <dbReference type="ARBA" id="ARBA00022691"/>
    </source>
</evidence>
<dbReference type="InterPro" id="IPR029063">
    <property type="entry name" value="SAM-dependent_MTases_sf"/>
</dbReference>
<evidence type="ECO:0000256" key="3">
    <source>
        <dbReference type="ARBA" id="ARBA00022679"/>
    </source>
</evidence>
<evidence type="ECO:0000256" key="1">
    <source>
        <dbReference type="ARBA" id="ARBA00010815"/>
    </source>
</evidence>
<organism evidence="7 8">
    <name type="scientific">Kitasatospora herbaricolor</name>
    <dbReference type="NCBI Taxonomy" id="68217"/>
    <lineage>
        <taxon>Bacteria</taxon>
        <taxon>Bacillati</taxon>
        <taxon>Actinomycetota</taxon>
        <taxon>Actinomycetes</taxon>
        <taxon>Kitasatosporales</taxon>
        <taxon>Streptomycetaceae</taxon>
        <taxon>Kitasatospora</taxon>
    </lineage>
</organism>
<keyword evidence="3" id="KW-0808">Transferase</keyword>
<evidence type="ECO:0000256" key="5">
    <source>
        <dbReference type="ARBA" id="ARBA00023098"/>
    </source>
</evidence>
<sequence length="325" mass="34531">MTVTAGTVTPAPGTNAPGTNAPAPAPAPAPGTSAEDIEFHYDLGNDFYALWLDATRSYSAARWDGIDGDESQEAVLARAQRAKLTHHLDLVGATPGAGLRLLDVGCGWGGMLAEAVAAGRAREATGLTLSRAQLAHVESLALPGVTARLESWEAHTPARPYDAVVSVGAFEHFATASMSRDERLAAYRAYFGACHGWLRPGGLMSLQTIAFDGASGGAGPVGSFVASDVFPGAALPRLSEITAACDPYFSVTVLHGSPEDYARTLRAWSARLLRARAAAEQLVGAEAYRRYRLYLRACEVTFLRRAATLYRIGFRRRDEPLSLPA</sequence>
<evidence type="ECO:0000256" key="2">
    <source>
        <dbReference type="ARBA" id="ARBA00022603"/>
    </source>
</evidence>
<gene>
    <name evidence="7" type="ORF">OG469_11540</name>
</gene>
<keyword evidence="8" id="KW-1185">Reference proteome</keyword>
<dbReference type="Gene3D" id="3.40.50.150">
    <property type="entry name" value="Vaccinia Virus protein VP39"/>
    <property type="match status" value="1"/>
</dbReference>
<proteinExistence type="inferred from homology"/>
<keyword evidence="2" id="KW-0489">Methyltransferase</keyword>
<dbReference type="CDD" id="cd02440">
    <property type="entry name" value="AdoMet_MTases"/>
    <property type="match status" value="1"/>
</dbReference>
<dbReference type="PANTHER" id="PTHR43667">
    <property type="entry name" value="CYCLOPROPANE-FATTY-ACYL-PHOSPHOLIPID SYNTHASE"/>
    <property type="match status" value="1"/>
</dbReference>
<feature type="region of interest" description="Disordered" evidence="6">
    <location>
        <begin position="1"/>
        <end position="32"/>
    </location>
</feature>
<keyword evidence="4" id="KW-0949">S-adenosyl-L-methionine</keyword>
<dbReference type="InterPro" id="IPR003333">
    <property type="entry name" value="CMAS"/>
</dbReference>
<evidence type="ECO:0000313" key="8">
    <source>
        <dbReference type="Proteomes" id="UP001432014"/>
    </source>
</evidence>
<reference evidence="7 8" key="1">
    <citation type="submission" date="2022-10" db="EMBL/GenBank/DDBJ databases">
        <title>The complete genomes of actinobacterial strains from the NBC collection.</title>
        <authorList>
            <person name="Joergensen T.S."/>
            <person name="Alvarez Arevalo M."/>
            <person name="Sterndorff E.B."/>
            <person name="Faurdal D."/>
            <person name="Vuksanovic O."/>
            <person name="Mourched A.-S."/>
            <person name="Charusanti P."/>
            <person name="Shaw S."/>
            <person name="Blin K."/>
            <person name="Weber T."/>
        </authorList>
    </citation>
    <scope>NUCLEOTIDE SEQUENCE [LARGE SCALE GENOMIC DNA]</scope>
    <source>
        <strain evidence="7 8">NBC_01247</strain>
    </source>
</reference>
<dbReference type="Pfam" id="PF02353">
    <property type="entry name" value="CMAS"/>
    <property type="match status" value="1"/>
</dbReference>
<name>A0ABZ1W5H9_9ACTN</name>
<evidence type="ECO:0000313" key="7">
    <source>
        <dbReference type="EMBL" id="WUS56102.1"/>
    </source>
</evidence>
<comment type="similarity">
    <text evidence="1">Belongs to the CFA/CMAS family.</text>
</comment>
<keyword evidence="5" id="KW-0443">Lipid metabolism</keyword>
<dbReference type="InterPro" id="IPR050723">
    <property type="entry name" value="CFA/CMAS"/>
</dbReference>
<dbReference type="RefSeq" id="WP_329499285.1">
    <property type="nucleotide sequence ID" value="NZ_CP108460.1"/>
</dbReference>
<dbReference type="PIRSF" id="PIRSF003085">
    <property type="entry name" value="CMAS"/>
    <property type="match status" value="1"/>
</dbReference>
<evidence type="ECO:0000256" key="6">
    <source>
        <dbReference type="SAM" id="MobiDB-lite"/>
    </source>
</evidence>
<dbReference type="PANTHER" id="PTHR43667:SF1">
    <property type="entry name" value="CYCLOPROPANE-FATTY-ACYL-PHOSPHOLIPID SYNTHASE"/>
    <property type="match status" value="1"/>
</dbReference>
<protein>
    <submittedName>
        <fullName evidence="7">Cyclopropane-fatty-acyl-phospholipid synthase family protein</fullName>
    </submittedName>
</protein>
<dbReference type="Proteomes" id="UP001432014">
    <property type="component" value="Chromosome"/>
</dbReference>
<accession>A0ABZ1W5H9</accession>